<proteinExistence type="inferred from homology"/>
<evidence type="ECO:0000256" key="8">
    <source>
        <dbReference type="ARBA" id="ARBA00023004"/>
    </source>
</evidence>
<dbReference type="Pfam" id="PF07715">
    <property type="entry name" value="Plug"/>
    <property type="match status" value="1"/>
</dbReference>
<dbReference type="Gene3D" id="2.170.130.10">
    <property type="entry name" value="TonB-dependent receptor, plug domain"/>
    <property type="match status" value="1"/>
</dbReference>
<evidence type="ECO:0000256" key="1">
    <source>
        <dbReference type="ARBA" id="ARBA00004571"/>
    </source>
</evidence>
<dbReference type="SUPFAM" id="SSF56935">
    <property type="entry name" value="Porins"/>
    <property type="match status" value="1"/>
</dbReference>
<keyword evidence="8" id="KW-0408">Iron</keyword>
<evidence type="ECO:0000256" key="3">
    <source>
        <dbReference type="ARBA" id="ARBA00022448"/>
    </source>
</evidence>
<dbReference type="CDD" id="cd01347">
    <property type="entry name" value="ligand_gated_channel"/>
    <property type="match status" value="1"/>
</dbReference>
<keyword evidence="4 13" id="KW-1134">Transmembrane beta strand</keyword>
<evidence type="ECO:0000259" key="18">
    <source>
        <dbReference type="Pfam" id="PF07715"/>
    </source>
</evidence>
<evidence type="ECO:0000256" key="12">
    <source>
        <dbReference type="ARBA" id="ARBA00023237"/>
    </source>
</evidence>
<keyword evidence="21" id="KW-1185">Reference proteome</keyword>
<dbReference type="GO" id="GO:0015344">
    <property type="term" value="F:siderophore uptake transmembrane transporter activity"/>
    <property type="evidence" value="ECO:0007669"/>
    <property type="project" value="TreeGrafter"/>
</dbReference>
<keyword evidence="10 14" id="KW-0798">TonB box</keyword>
<keyword evidence="3 13" id="KW-0813">Transport</keyword>
<evidence type="ECO:0000256" key="4">
    <source>
        <dbReference type="ARBA" id="ARBA00022452"/>
    </source>
</evidence>
<evidence type="ECO:0000256" key="10">
    <source>
        <dbReference type="ARBA" id="ARBA00023077"/>
    </source>
</evidence>
<feature type="compositionally biased region" description="Polar residues" evidence="15">
    <location>
        <begin position="157"/>
        <end position="176"/>
    </location>
</feature>
<reference evidence="20 21" key="1">
    <citation type="journal article" date="2019" name="Genome Biol. Evol.">
        <title>Day and night: Metabolic profiles and evolutionary relationships of six axenic non-marine cyanobacteria.</title>
        <authorList>
            <person name="Will S.E."/>
            <person name="Henke P."/>
            <person name="Boedeker C."/>
            <person name="Huang S."/>
            <person name="Brinkmann H."/>
            <person name="Rohde M."/>
            <person name="Jarek M."/>
            <person name="Friedl T."/>
            <person name="Seufert S."/>
            <person name="Schumacher M."/>
            <person name="Overmann J."/>
            <person name="Neumann-Schaal M."/>
            <person name="Petersen J."/>
        </authorList>
    </citation>
    <scope>NUCLEOTIDE SEQUENCE [LARGE SCALE GENOMIC DNA]</scope>
    <source>
        <strain evidence="20 21">SAG 39.79</strain>
    </source>
</reference>
<accession>A0AB37UGD0</accession>
<dbReference type="GO" id="GO:0015891">
    <property type="term" value="P:siderophore transport"/>
    <property type="evidence" value="ECO:0007669"/>
    <property type="project" value="InterPro"/>
</dbReference>
<dbReference type="FunFam" id="2.170.130.10:FF:000001">
    <property type="entry name" value="Catecholate siderophore TonB-dependent receptor"/>
    <property type="match status" value="1"/>
</dbReference>
<dbReference type="InterPro" id="IPR037066">
    <property type="entry name" value="Plug_dom_sf"/>
</dbReference>
<dbReference type="Proteomes" id="UP000282574">
    <property type="component" value="Unassembled WGS sequence"/>
</dbReference>
<keyword evidence="7 16" id="KW-0732">Signal</keyword>
<evidence type="ECO:0000256" key="5">
    <source>
        <dbReference type="ARBA" id="ARBA00022496"/>
    </source>
</evidence>
<dbReference type="PANTHER" id="PTHR32552:SF68">
    <property type="entry name" value="FERRICHROME OUTER MEMBRANE TRANSPORTER_PHAGE RECEPTOR"/>
    <property type="match status" value="1"/>
</dbReference>
<protein>
    <submittedName>
        <fullName evidence="20">Ligand-gated channel</fullName>
    </submittedName>
</protein>
<feature type="signal peptide" evidence="16">
    <location>
        <begin position="1"/>
        <end position="26"/>
    </location>
</feature>
<evidence type="ECO:0000256" key="15">
    <source>
        <dbReference type="SAM" id="MobiDB-lite"/>
    </source>
</evidence>
<dbReference type="InterPro" id="IPR021731">
    <property type="entry name" value="AMIN_dom"/>
</dbReference>
<comment type="similarity">
    <text evidence="2 13 14">Belongs to the TonB-dependent receptor family.</text>
</comment>
<gene>
    <name evidence="20" type="ORF">DSM107010_45150</name>
</gene>
<keyword evidence="6 13" id="KW-0812">Transmembrane</keyword>
<sequence length="851" mass="93845">MNKMHLVSCVGLAGIAVAIVAQPVRADVVKVTSVEIQPTASGTEIVLKTTSNESLQVFTSSFGKTFVANVVNTQLQISDRNNLRQINPVKGIAAVTVSETGANSLRVVVTGETELPKVRVRQSENGLVLSATTSTTAATQPPAAPAAPPASETQPQVTTPQSEVPPTEGEVQQLTTQRDEESEIVVTGERETGYRVPNSTTATKTDTPIRDVPGNIQVIPREVIEDQGAVRINDVLRNVSGVNFSTDAGGRSPTYNVRGFEAIQFKNGLREDRQFNTRTYPETANIEQIEVLKGPASVLFGQAQPGGIINFTTKRPLPEPFYQIDFTAGSYDFYRPTLNFSGPLNSDGTLAYRLNAAYEHAESFRDFVSTERYFIAPVVSWRISPNTSLTFEGEYLRDRRPIDRGLVAVGDEVADIPLSRFLGDPSYEQEMDEFRTYLYLDHRFSENLSLRTALRYTSSKEIYNSVEANELEADDRTLLLARYFGGQYYETYTLQNDLTWKFNTGAIAHTLLFGVELARQTGRYFEDATAAESPSIDIFDPDYESVFDFPFSLEPDPAYNGGKLSSDTIAFYLQDQIAFTDNLKLVLGGRFDSFDSEERYPGDPTLNVDTEASEFSPRVGIVYQPIQPISLYANYSRAFIPQTGRLTGGGAVEPEIGEQYEVGVKGEFLDGRLASTLAFYDITKSNVLTDDANNPDPDFSIQVGEQQSKGFEFDVSGEILPGWNVIASYAYTDAEISADNTYAVGNRLNNVPFNTASLWTKYTIQSGSLAGLGFGAGIFYVDSRAGDLDNSFTVPDFTRVDAAIYYERDNFKAALNFKNLFDVEYFEGVQSRTQAIPGAPFTVQGTVSWQF</sequence>
<feature type="region of interest" description="Disordered" evidence="15">
    <location>
        <begin position="133"/>
        <end position="212"/>
    </location>
</feature>
<dbReference type="GO" id="GO:0009279">
    <property type="term" value="C:cell outer membrane"/>
    <property type="evidence" value="ECO:0007669"/>
    <property type="project" value="UniProtKB-SubCell"/>
</dbReference>
<dbReference type="InterPro" id="IPR000531">
    <property type="entry name" value="Beta-barrel_TonB"/>
</dbReference>
<dbReference type="PROSITE" id="PS52016">
    <property type="entry name" value="TONB_DEPENDENT_REC_3"/>
    <property type="match status" value="1"/>
</dbReference>
<dbReference type="InterPro" id="IPR039426">
    <property type="entry name" value="TonB-dep_rcpt-like"/>
</dbReference>
<dbReference type="InterPro" id="IPR010105">
    <property type="entry name" value="TonB_sidphr_rcpt"/>
</dbReference>
<dbReference type="NCBIfam" id="TIGR01783">
    <property type="entry name" value="TonB-siderophor"/>
    <property type="match status" value="1"/>
</dbReference>
<evidence type="ECO:0000256" key="14">
    <source>
        <dbReference type="RuleBase" id="RU003357"/>
    </source>
</evidence>
<keyword evidence="9" id="KW-0406">Ion transport</keyword>
<evidence type="ECO:0000256" key="11">
    <source>
        <dbReference type="ARBA" id="ARBA00023136"/>
    </source>
</evidence>
<keyword evidence="12 13" id="KW-0998">Cell outer membrane</keyword>
<feature type="chain" id="PRO_5044249004" evidence="16">
    <location>
        <begin position="27"/>
        <end position="851"/>
    </location>
</feature>
<evidence type="ECO:0000259" key="17">
    <source>
        <dbReference type="Pfam" id="PF00593"/>
    </source>
</evidence>
<feature type="domain" description="AMIN" evidence="19">
    <location>
        <begin position="34"/>
        <end position="130"/>
    </location>
</feature>
<dbReference type="EMBL" id="RSCK01000047">
    <property type="protein sequence ID" value="RUT09399.1"/>
    <property type="molecule type" value="Genomic_DNA"/>
</dbReference>
<dbReference type="AlphaFoldDB" id="A0AB37UGD0"/>
<evidence type="ECO:0000256" key="6">
    <source>
        <dbReference type="ARBA" id="ARBA00022692"/>
    </source>
</evidence>
<keyword evidence="5" id="KW-0410">Iron transport</keyword>
<evidence type="ECO:0000256" key="13">
    <source>
        <dbReference type="PROSITE-ProRule" id="PRU01360"/>
    </source>
</evidence>
<feature type="domain" description="TonB-dependent receptor-like beta-barrel" evidence="17">
    <location>
        <begin position="381"/>
        <end position="820"/>
    </location>
</feature>
<dbReference type="PANTHER" id="PTHR32552">
    <property type="entry name" value="FERRICHROME IRON RECEPTOR-RELATED"/>
    <property type="match status" value="1"/>
</dbReference>
<feature type="compositionally biased region" description="Polar residues" evidence="15">
    <location>
        <begin position="197"/>
        <end position="206"/>
    </location>
</feature>
<name>A0AB37UGD0_9CYAN</name>
<dbReference type="Gene3D" id="2.40.170.20">
    <property type="entry name" value="TonB-dependent receptor, beta-barrel domain"/>
    <property type="match status" value="1"/>
</dbReference>
<dbReference type="FunFam" id="2.40.170.20:FF:000005">
    <property type="entry name" value="TonB-dependent siderophore receptor"/>
    <property type="match status" value="1"/>
</dbReference>
<organism evidence="20 21">
    <name type="scientific">Chroococcidiopsis cubana SAG 39.79</name>
    <dbReference type="NCBI Taxonomy" id="388085"/>
    <lineage>
        <taxon>Bacteria</taxon>
        <taxon>Bacillati</taxon>
        <taxon>Cyanobacteriota</taxon>
        <taxon>Cyanophyceae</taxon>
        <taxon>Chroococcidiopsidales</taxon>
        <taxon>Chroococcidiopsidaceae</taxon>
        <taxon>Chroococcidiopsis</taxon>
    </lineage>
</organism>
<dbReference type="GO" id="GO:0038023">
    <property type="term" value="F:signaling receptor activity"/>
    <property type="evidence" value="ECO:0007669"/>
    <property type="project" value="InterPro"/>
</dbReference>
<feature type="domain" description="TonB-dependent receptor plug" evidence="18">
    <location>
        <begin position="209"/>
        <end position="308"/>
    </location>
</feature>
<evidence type="ECO:0000313" key="20">
    <source>
        <dbReference type="EMBL" id="RUT09399.1"/>
    </source>
</evidence>
<evidence type="ECO:0000256" key="9">
    <source>
        <dbReference type="ARBA" id="ARBA00023065"/>
    </source>
</evidence>
<comment type="caution">
    <text evidence="20">The sequence shown here is derived from an EMBL/GenBank/DDBJ whole genome shotgun (WGS) entry which is preliminary data.</text>
</comment>
<evidence type="ECO:0000256" key="7">
    <source>
        <dbReference type="ARBA" id="ARBA00022729"/>
    </source>
</evidence>
<dbReference type="InterPro" id="IPR036942">
    <property type="entry name" value="Beta-barrel_TonB_sf"/>
</dbReference>
<evidence type="ECO:0000256" key="16">
    <source>
        <dbReference type="SAM" id="SignalP"/>
    </source>
</evidence>
<dbReference type="Pfam" id="PF11741">
    <property type="entry name" value="AMIN"/>
    <property type="match status" value="1"/>
</dbReference>
<evidence type="ECO:0000256" key="2">
    <source>
        <dbReference type="ARBA" id="ARBA00009810"/>
    </source>
</evidence>
<dbReference type="Pfam" id="PF00593">
    <property type="entry name" value="TonB_dep_Rec_b-barrel"/>
    <property type="match status" value="1"/>
</dbReference>
<dbReference type="InterPro" id="IPR012910">
    <property type="entry name" value="Plug_dom"/>
</dbReference>
<evidence type="ECO:0000259" key="19">
    <source>
        <dbReference type="Pfam" id="PF11741"/>
    </source>
</evidence>
<evidence type="ECO:0000313" key="21">
    <source>
        <dbReference type="Proteomes" id="UP000282574"/>
    </source>
</evidence>
<keyword evidence="11 13" id="KW-0472">Membrane</keyword>
<comment type="subcellular location">
    <subcellularLocation>
        <location evidence="1 13">Cell outer membrane</location>
        <topology evidence="1 13">Multi-pass membrane protein</topology>
    </subcellularLocation>
</comment>